<dbReference type="InterPro" id="IPR029243">
    <property type="entry name" value="Lantibiotic_alpha"/>
</dbReference>
<comment type="caution">
    <text evidence="1">The sequence shown here is derived from an EMBL/GenBank/DDBJ whole genome shotgun (WGS) entry which is preliminary data.</text>
</comment>
<accession>A0A7X6RTA4</accession>
<proteinExistence type="predicted"/>
<evidence type="ECO:0000313" key="1">
    <source>
        <dbReference type="EMBL" id="NKZ01891.1"/>
    </source>
</evidence>
<dbReference type="Pfam" id="PF14867">
    <property type="entry name" value="Lantibiotic_a"/>
    <property type="match status" value="1"/>
</dbReference>
<evidence type="ECO:0000313" key="2">
    <source>
        <dbReference type="Proteomes" id="UP000553209"/>
    </source>
</evidence>
<protein>
    <submittedName>
        <fullName evidence="1">Plantaricin C family lantibiotic</fullName>
    </submittedName>
</protein>
<organism evidence="1 2">
    <name type="scientific">Nocardiopsis alborubida</name>
    <dbReference type="NCBI Taxonomy" id="146802"/>
    <lineage>
        <taxon>Bacteria</taxon>
        <taxon>Bacillati</taxon>
        <taxon>Actinomycetota</taxon>
        <taxon>Actinomycetes</taxon>
        <taxon>Streptosporangiales</taxon>
        <taxon>Nocardiopsidaceae</taxon>
        <taxon>Nocardiopsis</taxon>
    </lineage>
</organism>
<gene>
    <name evidence="1" type="ORF">HGB44_30125</name>
</gene>
<dbReference type="EMBL" id="JAAXPG010000046">
    <property type="protein sequence ID" value="NKZ01891.1"/>
    <property type="molecule type" value="Genomic_DNA"/>
</dbReference>
<dbReference type="NCBIfam" id="NF000539">
    <property type="entry name" value="plantaricin"/>
    <property type="match status" value="1"/>
</dbReference>
<sequence>MPKDHEGDIELTTEINEQEFDDPTVGGSGEVGAATISSWLGNDGKICTATVECMPTCN</sequence>
<keyword evidence="2" id="KW-1185">Reference proteome</keyword>
<dbReference type="Proteomes" id="UP000553209">
    <property type="component" value="Unassembled WGS sequence"/>
</dbReference>
<dbReference type="AlphaFoldDB" id="A0A7X6RTA4"/>
<dbReference type="RefSeq" id="WP_082768270.1">
    <property type="nucleotide sequence ID" value="NZ_JAAXPG010000046.1"/>
</dbReference>
<reference evidence="1 2" key="1">
    <citation type="submission" date="2020-04" db="EMBL/GenBank/DDBJ databases">
        <title>MicrobeNet Type strains.</title>
        <authorList>
            <person name="Nicholson A.C."/>
        </authorList>
    </citation>
    <scope>NUCLEOTIDE SEQUENCE [LARGE SCALE GENOMIC DNA]</scope>
    <source>
        <strain evidence="1 2">ATCC 23612</strain>
    </source>
</reference>
<dbReference type="GO" id="GO:0050830">
    <property type="term" value="P:defense response to Gram-positive bacterium"/>
    <property type="evidence" value="ECO:0007669"/>
    <property type="project" value="InterPro"/>
</dbReference>
<name>A0A7X6RTA4_9ACTN</name>